<keyword evidence="3" id="KW-1185">Reference proteome</keyword>
<organism evidence="2 3">
    <name type="scientific">Luteibacter anthropi</name>
    <dbReference type="NCBI Taxonomy" id="564369"/>
    <lineage>
        <taxon>Bacteria</taxon>
        <taxon>Pseudomonadati</taxon>
        <taxon>Pseudomonadota</taxon>
        <taxon>Gammaproteobacteria</taxon>
        <taxon>Lysobacterales</taxon>
        <taxon>Rhodanobacteraceae</taxon>
        <taxon>Luteibacter</taxon>
    </lineage>
</organism>
<proteinExistence type="predicted"/>
<sequence>MKRAIALALVALALTGCQGMTSKMSKLDVGTDRDEVIDRLGKPDSDRSMIGYEVLSWLDRRPSRFSFGRQDYTVVLKDAKVTQFGPGLIRRDGKTTLQIEKEDK</sequence>
<gene>
    <name evidence="2" type="ORF">HBF25_04965</name>
</gene>
<evidence type="ECO:0000256" key="1">
    <source>
        <dbReference type="SAM" id="SignalP"/>
    </source>
</evidence>
<accession>A0A7X5U8B0</accession>
<evidence type="ECO:0008006" key="4">
    <source>
        <dbReference type="Google" id="ProtNLM"/>
    </source>
</evidence>
<dbReference type="RefSeq" id="WP_166946829.1">
    <property type="nucleotide sequence ID" value="NZ_CP077072.1"/>
</dbReference>
<evidence type="ECO:0000313" key="2">
    <source>
        <dbReference type="EMBL" id="NII05741.1"/>
    </source>
</evidence>
<reference evidence="2 3" key="1">
    <citation type="submission" date="2020-03" db="EMBL/GenBank/DDBJ databases">
        <authorList>
            <person name="Lai Q."/>
        </authorList>
    </citation>
    <scope>NUCLEOTIDE SEQUENCE [LARGE SCALE GENOMIC DNA]</scope>
    <source>
        <strain evidence="2 3">CCUG 25036</strain>
    </source>
</reference>
<keyword evidence="1" id="KW-0732">Signal</keyword>
<feature type="signal peptide" evidence="1">
    <location>
        <begin position="1"/>
        <end position="19"/>
    </location>
</feature>
<evidence type="ECO:0000313" key="3">
    <source>
        <dbReference type="Proteomes" id="UP000490980"/>
    </source>
</evidence>
<dbReference type="Proteomes" id="UP000490980">
    <property type="component" value="Unassembled WGS sequence"/>
</dbReference>
<protein>
    <recommendedName>
        <fullName evidence="4">Outer membrane protein assembly factor BamE</fullName>
    </recommendedName>
</protein>
<dbReference type="PROSITE" id="PS51257">
    <property type="entry name" value="PROKAR_LIPOPROTEIN"/>
    <property type="match status" value="1"/>
</dbReference>
<dbReference type="EMBL" id="JAARLZ010000002">
    <property type="protein sequence ID" value="NII05741.1"/>
    <property type="molecule type" value="Genomic_DNA"/>
</dbReference>
<feature type="chain" id="PRO_5031231410" description="Outer membrane protein assembly factor BamE" evidence="1">
    <location>
        <begin position="20"/>
        <end position="104"/>
    </location>
</feature>
<name>A0A7X5U8B0_9GAMM</name>
<comment type="caution">
    <text evidence="2">The sequence shown here is derived from an EMBL/GenBank/DDBJ whole genome shotgun (WGS) entry which is preliminary data.</text>
</comment>
<dbReference type="AlphaFoldDB" id="A0A7X5U8B0"/>